<sequence length="1002" mass="115734">MLFLICPSSQFSTYKCVKGYKVDKEFQVNNPPDQTDPKIAFILNSEKFIVIWGYYPSNTPFHLRGQFYNTSTMERIGNVFVVTNTMDRRAYGPDAAEVASISNGEKFLFTYNNKDYNVILKIYDSFTGLEIGNEIIVNDLAMTGQRFSRAISLSKDKFVVSWLSTLEVESYKIYAQIFNSSDISKIGNQFEIEIGFSSLIKCSHLTPISNGHSFVIIWQTFSRSGYSDKLFAQIVNVDDGVKVGNEFQIDSRRDNEDLKFSHISSSGLNDEFAIIWAVVVESTSELRLYLQIFKGNKPKFENDILVFFNAIDYPFYPKVAYISKDKILIIIDNRIPTNMEKGVYGIIYNSSDGSLLGDFFQVNTRKIVEGTQDKIDITQFHKNETFVIVYENHMGTKFIDGQKFLVREGNCFCRSGTFEVDSRGCFYCPPGTYQDEFGQLECKKCPDGTYNDQEGMSSLNKCKSCPDSKIAAEEGSESCSYCPLGTEPNDSKDECKKCRIGYYKNDLNSICKPCGKDTMSIKQGATECAKCSDDNICLGGSECSEGRYDIRMCSICYRGYSKKGNSCKKCPSNSYLYLWIPFFIIILLLLFMKIKNGFNQIKILVQGASLIVVINSIQIFAAIILMNLNWPKSMSNSFVFAITGFFNLNFEMMFSLQCFESFNFYIRWLVLVLIPILLMVILLAKILFFGIFALTTNWIQQEKFQRICDSSIYHGALFWKYLYIPINLVCLEPFDITYQSEFDEYTLDSDPIISTKDRYYKKFLPWFIIFLILYVLVIPLIIILFIILAQRKHFPYKWKRKIGCLWDNYRSNTFYWEIVEIAIKLLIMLSTLMFTAKRKTRHSAFLFVILSFHIILVAFFKPRIQRNKTEEEIENENDNADETKILSNADKMLMSFNFLIIGFISLTFKKVSTLFFLLFCSIGLVGLLPILKERFQRLWTRLKNKKFRKHKPNKITVDYFSQDPDSLENLNKSNSSFSNHFVEKIDQSQTSDFSSFVEDDQI</sequence>
<feature type="transmembrane region" description="Helical" evidence="1">
    <location>
        <begin position="603"/>
        <end position="626"/>
    </location>
</feature>
<feature type="transmembrane region" description="Helical" evidence="1">
    <location>
        <begin position="814"/>
        <end position="836"/>
    </location>
</feature>
<reference evidence="3" key="1">
    <citation type="submission" date="2022-08" db="EMBL/GenBank/DDBJ databases">
        <title>Novel sulphate-reducing endosymbionts in the free-living metamonad Anaeramoeba.</title>
        <authorList>
            <person name="Jerlstrom-Hultqvist J."/>
            <person name="Cepicka I."/>
            <person name="Gallot-Lavallee L."/>
            <person name="Salas-Leiva D."/>
            <person name="Curtis B.A."/>
            <person name="Zahonova K."/>
            <person name="Pipaliya S."/>
            <person name="Dacks J."/>
            <person name="Roger A.J."/>
        </authorList>
    </citation>
    <scope>NUCLEOTIDE SEQUENCE</scope>
    <source>
        <strain evidence="3">Busselton2</strain>
    </source>
</reference>
<feature type="transmembrane region" description="Helical" evidence="1">
    <location>
        <begin position="668"/>
        <end position="694"/>
    </location>
</feature>
<evidence type="ECO:0000313" key="3">
    <source>
        <dbReference type="EMBL" id="KAJ3428139.1"/>
    </source>
</evidence>
<feature type="transmembrane region" description="Helical" evidence="1">
    <location>
        <begin position="892"/>
        <end position="908"/>
    </location>
</feature>
<organism evidence="3 4">
    <name type="scientific">Anaeramoeba flamelloides</name>
    <dbReference type="NCBI Taxonomy" id="1746091"/>
    <lineage>
        <taxon>Eukaryota</taxon>
        <taxon>Metamonada</taxon>
        <taxon>Anaeramoebidae</taxon>
        <taxon>Anaeramoeba</taxon>
    </lineage>
</organism>
<gene>
    <name evidence="3" type="ORF">M0812_25771</name>
</gene>
<keyword evidence="1" id="KW-1133">Transmembrane helix</keyword>
<dbReference type="InterPro" id="IPR011641">
    <property type="entry name" value="Tyr-kin_ephrin_A/B_rcpt-like"/>
</dbReference>
<evidence type="ECO:0000259" key="2">
    <source>
        <dbReference type="Pfam" id="PF07699"/>
    </source>
</evidence>
<protein>
    <recommendedName>
        <fullName evidence="2">Tyrosine-protein kinase ephrin type A/B receptor-like domain-containing protein</fullName>
    </recommendedName>
</protein>
<dbReference type="Proteomes" id="UP001146793">
    <property type="component" value="Unassembled WGS sequence"/>
</dbReference>
<proteinExistence type="predicted"/>
<dbReference type="PANTHER" id="PTHR11319">
    <property type="entry name" value="G PROTEIN-COUPLED RECEPTOR-RELATED"/>
    <property type="match status" value="1"/>
</dbReference>
<feature type="transmembrane region" description="Helical" evidence="1">
    <location>
        <begin position="638"/>
        <end position="656"/>
    </location>
</feature>
<feature type="transmembrane region" description="Helical" evidence="1">
    <location>
        <begin position="842"/>
        <end position="860"/>
    </location>
</feature>
<dbReference type="Pfam" id="PF07699">
    <property type="entry name" value="Ephrin_rec_like"/>
    <property type="match status" value="1"/>
</dbReference>
<dbReference type="SUPFAM" id="SSF57184">
    <property type="entry name" value="Growth factor receptor domain"/>
    <property type="match status" value="1"/>
</dbReference>
<keyword evidence="1" id="KW-0472">Membrane</keyword>
<evidence type="ECO:0000313" key="4">
    <source>
        <dbReference type="Proteomes" id="UP001146793"/>
    </source>
</evidence>
<feature type="transmembrane region" description="Helical" evidence="1">
    <location>
        <begin position="574"/>
        <end position="591"/>
    </location>
</feature>
<feature type="domain" description="Tyrosine-protein kinase ephrin type A/B receptor-like" evidence="2">
    <location>
        <begin position="423"/>
        <end position="462"/>
    </location>
</feature>
<feature type="transmembrane region" description="Helical" evidence="1">
    <location>
        <begin position="914"/>
        <end position="931"/>
    </location>
</feature>
<dbReference type="EMBL" id="JANTQA010000060">
    <property type="protein sequence ID" value="KAJ3428139.1"/>
    <property type="molecule type" value="Genomic_DNA"/>
</dbReference>
<accession>A0AAV7YL28</accession>
<dbReference type="AlphaFoldDB" id="A0AAV7YL28"/>
<dbReference type="SMART" id="SM01411">
    <property type="entry name" value="Ephrin_rec_like"/>
    <property type="match status" value="2"/>
</dbReference>
<comment type="caution">
    <text evidence="3">The sequence shown here is derived from an EMBL/GenBank/DDBJ whole genome shotgun (WGS) entry which is preliminary data.</text>
</comment>
<name>A0AAV7YL28_9EUKA</name>
<evidence type="ECO:0000256" key="1">
    <source>
        <dbReference type="SAM" id="Phobius"/>
    </source>
</evidence>
<feature type="transmembrane region" description="Helical" evidence="1">
    <location>
        <begin position="763"/>
        <end position="789"/>
    </location>
</feature>
<dbReference type="PANTHER" id="PTHR11319:SF35">
    <property type="entry name" value="OUTER MEMBRANE PROTEIN PMPC-RELATED"/>
    <property type="match status" value="1"/>
</dbReference>
<dbReference type="InterPro" id="IPR009030">
    <property type="entry name" value="Growth_fac_rcpt_cys_sf"/>
</dbReference>
<keyword evidence="1" id="KW-0812">Transmembrane</keyword>
<dbReference type="Gene3D" id="2.10.50.10">
    <property type="entry name" value="Tumor Necrosis Factor Receptor, subunit A, domain 2"/>
    <property type="match status" value="2"/>
</dbReference>